<gene>
    <name evidence="3" type="ORF">ORF-61</name>
</gene>
<reference evidence="3" key="1">
    <citation type="journal article" date="2015" name="Genome Announc.">
        <title>Genomic Sequences of Five Helicoverpa armigera Nucleopolyhedrovirus Genotypes from Spain That Differ in Their Insecticidal Properties.</title>
        <authorList>
            <person name="Arrizubieta M."/>
            <person name="Simon O."/>
            <person name="Williams T."/>
            <person name="Caballero P."/>
        </authorList>
    </citation>
    <scope>NUCLEOTIDE SEQUENCE</scope>
    <source>
        <strain evidence="3">SP1A</strain>
    </source>
</reference>
<dbReference type="InterPro" id="IPR013083">
    <property type="entry name" value="Znf_RING/FYVE/PHD"/>
</dbReference>
<dbReference type="InterPro" id="IPR001370">
    <property type="entry name" value="BIR_rpt"/>
</dbReference>
<dbReference type="GO" id="GO:0008270">
    <property type="term" value="F:zinc ion binding"/>
    <property type="evidence" value="ECO:0007669"/>
    <property type="project" value="UniProtKB-KW"/>
</dbReference>
<dbReference type="Gene3D" id="3.30.40.10">
    <property type="entry name" value="Zinc/RING finger domain, C3HC4 (zinc finger)"/>
    <property type="match status" value="1"/>
</dbReference>
<dbReference type="CDD" id="cd00022">
    <property type="entry name" value="BIR"/>
    <property type="match status" value="1"/>
</dbReference>
<dbReference type="PROSITE" id="PS50143">
    <property type="entry name" value="BIR_REPEAT_2"/>
    <property type="match status" value="1"/>
</dbReference>
<dbReference type="SUPFAM" id="SSF57924">
    <property type="entry name" value="Inhibitor of apoptosis (IAP) repeat"/>
    <property type="match status" value="2"/>
</dbReference>
<sequence length="252" mass="29494">MAMDCVIKADLAPPYHFLDNRLITFYHVNLSRDLCQKLAKAGIYYNVKTSTYCCNFCTFTMLKVDMRSIRSHSFSLCPRSLHLLRQSEYLRRDSFRQYKKAKSYFKNSLDLLAQNGFYYYGVKTEVRCAYCLLVIVKFNFNDNIADIHRINSIDCIFVNHHDQSIPSAPTLIDIDKSNYNEEDGNDRNDLVVTNKNNTNEDDSLCKICFDQSRQVCFMPCRHVMTCKICAARCKRCCLCRAKIVERFEVYLQ</sequence>
<keyword evidence="1" id="KW-0479">Metal-binding</keyword>
<dbReference type="InterPro" id="IPR001841">
    <property type="entry name" value="Znf_RING"/>
</dbReference>
<organism evidence="3">
    <name type="scientific">Helicoverpa armigera nucleopolyhedrovirus</name>
    <dbReference type="NCBI Taxonomy" id="51313"/>
    <lineage>
        <taxon>Viruses</taxon>
        <taxon>Viruses incertae sedis</taxon>
        <taxon>Naldaviricetes</taxon>
        <taxon>Lefavirales</taxon>
        <taxon>Baculoviridae</taxon>
        <taxon>Alphabaculovirus</taxon>
        <taxon>Alphabaculovirus helarmigerae</taxon>
    </lineage>
</organism>
<dbReference type="PANTHER" id="PTHR10044">
    <property type="entry name" value="INHIBITOR OF APOPTOSIS"/>
    <property type="match status" value="1"/>
</dbReference>
<dbReference type="PROSITE" id="PS50089">
    <property type="entry name" value="ZF_RING_2"/>
    <property type="match status" value="1"/>
</dbReference>
<protein>
    <submittedName>
        <fullName evidence="3">Inhibitor of apoptosis 2</fullName>
    </submittedName>
</protein>
<dbReference type="EMBL" id="KJ701032">
    <property type="protein sequence ID" value="AJP07620.1"/>
    <property type="molecule type" value="Genomic_DNA"/>
</dbReference>
<dbReference type="InterPro" id="IPR050784">
    <property type="entry name" value="IAP"/>
</dbReference>
<feature type="domain" description="RING-type" evidence="2">
    <location>
        <begin position="205"/>
        <end position="240"/>
    </location>
</feature>
<dbReference type="SMART" id="SM00238">
    <property type="entry name" value="BIR"/>
    <property type="match status" value="1"/>
</dbReference>
<evidence type="ECO:0000313" key="3">
    <source>
        <dbReference type="EMBL" id="AJP07620.1"/>
    </source>
</evidence>
<name>A0A0E3GI90_9ABAC</name>
<dbReference type="Gene3D" id="1.10.1170.10">
    <property type="entry name" value="Inhibitor Of Apoptosis Protein (2mihbC-IAP-1), Chain A"/>
    <property type="match status" value="1"/>
</dbReference>
<keyword evidence="1" id="KW-0862">Zinc</keyword>
<evidence type="ECO:0000259" key="2">
    <source>
        <dbReference type="PROSITE" id="PS50089"/>
    </source>
</evidence>
<accession>A0A0E3GI90</accession>
<evidence type="ECO:0000256" key="1">
    <source>
        <dbReference type="PROSITE-ProRule" id="PRU00175"/>
    </source>
</evidence>
<dbReference type="Pfam" id="PF13920">
    <property type="entry name" value="zf-C3HC4_3"/>
    <property type="match status" value="1"/>
</dbReference>
<keyword evidence="1" id="KW-0863">Zinc-finger</keyword>
<dbReference type="Pfam" id="PF00653">
    <property type="entry name" value="BIR"/>
    <property type="match status" value="1"/>
</dbReference>
<proteinExistence type="predicted"/>